<dbReference type="AlphaFoldDB" id="D5E979"/>
<proteinExistence type="predicted"/>
<dbReference type="EMBL" id="CP001994">
    <property type="protein sequence ID" value="ADE35730.1"/>
    <property type="molecule type" value="Genomic_DNA"/>
</dbReference>
<accession>D5E979</accession>
<dbReference type="RefSeq" id="WP_013036673.1">
    <property type="nucleotide sequence ID" value="NC_014002.1"/>
</dbReference>
<dbReference type="KEGG" id="mmh:Mmah_0196"/>
<gene>
    <name evidence="1" type="ordered locus">Mmah_0196</name>
</gene>
<dbReference type="PROSITE" id="PS51257">
    <property type="entry name" value="PROKAR_LIPOPROTEIN"/>
    <property type="match status" value="1"/>
</dbReference>
<evidence type="ECO:0008006" key="3">
    <source>
        <dbReference type="Google" id="ProtNLM"/>
    </source>
</evidence>
<protein>
    <recommendedName>
        <fullName evidence="3">Lipoprotein</fullName>
    </recommendedName>
</protein>
<dbReference type="Proteomes" id="UP000001059">
    <property type="component" value="Chromosome"/>
</dbReference>
<organism evidence="1 2">
    <name type="scientific">Methanohalophilus mahii (strain ATCC 35705 / DSM 5219 / SLP)</name>
    <dbReference type="NCBI Taxonomy" id="547558"/>
    <lineage>
        <taxon>Archaea</taxon>
        <taxon>Methanobacteriati</taxon>
        <taxon>Methanobacteriota</taxon>
        <taxon>Stenosarchaea group</taxon>
        <taxon>Methanomicrobia</taxon>
        <taxon>Methanosarcinales</taxon>
        <taxon>Methanosarcinaceae</taxon>
        <taxon>Methanohalophilus</taxon>
    </lineage>
</organism>
<dbReference type="STRING" id="547558.Mmah_0196"/>
<dbReference type="OrthoDB" id="137749at2157"/>
<evidence type="ECO:0000313" key="1">
    <source>
        <dbReference type="EMBL" id="ADE35730.1"/>
    </source>
</evidence>
<keyword evidence="2" id="KW-1185">Reference proteome</keyword>
<reference evidence="1 2" key="1">
    <citation type="submission" date="2010-03" db="EMBL/GenBank/DDBJ databases">
        <title>The complete genome of Methanohalophilus mahii DSM 5219.</title>
        <authorList>
            <consortium name="US DOE Joint Genome Institute (JGI-PGF)"/>
            <person name="Lucas S."/>
            <person name="Copeland A."/>
            <person name="Lapidus A."/>
            <person name="Glavina del Rio T."/>
            <person name="Dalin E."/>
            <person name="Tice H."/>
            <person name="Bruce D."/>
            <person name="Goodwin L."/>
            <person name="Pitluck S."/>
            <person name="Kyrpides N."/>
            <person name="Mavromatis K."/>
            <person name="Ivanova N."/>
            <person name="Lykidis A."/>
            <person name="Saunders E."/>
            <person name="Brettin T."/>
            <person name="Detter J.C."/>
            <person name="Han C."/>
            <person name="Land M."/>
            <person name="Hauser L."/>
            <person name="Markowitz V."/>
            <person name="Cheng J.-F."/>
            <person name="Hugenholtz P."/>
            <person name="Woyke T."/>
            <person name="Wu D."/>
            <person name="Spring S."/>
            <person name="Schneider S."/>
            <person name="Schroeder M."/>
            <person name="Klenk H.-P."/>
            <person name="Eisen J.A."/>
        </authorList>
    </citation>
    <scope>NUCLEOTIDE SEQUENCE [LARGE SCALE GENOMIC DNA]</scope>
    <source>
        <strain evidence="2">ATCC 35705 / DSM 5219 / SLP</strain>
    </source>
</reference>
<sequence length="116" mass="13143" precursor="true">MAKKWMLVLLLVLTVSFAGCVNKDSLVERTNDSLLEESKDIAEAYVLNHEDYMRYSVTEPVFLGSEKLDCSNCWSFTYEFDLISAKDPDVIDTATINVTVKDLEVVETVYSQGMKD</sequence>
<dbReference type="GeneID" id="8982328"/>
<name>D5E979_METMS</name>
<dbReference type="HOGENOM" id="CLU_2091331_0_0_2"/>
<evidence type="ECO:0000313" key="2">
    <source>
        <dbReference type="Proteomes" id="UP000001059"/>
    </source>
</evidence>